<evidence type="ECO:0000313" key="1">
    <source>
        <dbReference type="EMBL" id="OXE21297.1"/>
    </source>
</evidence>
<comment type="caution">
    <text evidence="1">The sequence shown here is derived from an EMBL/GenBank/DDBJ whole genome shotgun (WGS) entry which is preliminary data.</text>
</comment>
<accession>A0A227IK26</accession>
<organism evidence="1 2">
    <name type="scientific">Vibrio parahaemolyticus</name>
    <dbReference type="NCBI Taxonomy" id="670"/>
    <lineage>
        <taxon>Bacteria</taxon>
        <taxon>Pseudomonadati</taxon>
        <taxon>Pseudomonadota</taxon>
        <taxon>Gammaproteobacteria</taxon>
        <taxon>Vibrionales</taxon>
        <taxon>Vibrionaceae</taxon>
        <taxon>Vibrio</taxon>
    </lineage>
</organism>
<reference evidence="1 2" key="1">
    <citation type="journal article" date="2017" name="Appl. Environ. Microbiol.">
        <title>Parallel evolution of two clades of a major Atlantic endemic Vibrio parahaemolyticus pathogen lineage by independent acquisition of related pathogenicity islands.</title>
        <authorList>
            <person name="Xu F."/>
            <person name="Gonzalez-Escalona N."/>
            <person name="Drees K.P."/>
            <person name="Sebra R.P."/>
            <person name="Cooper V.S."/>
            <person name="Jones S.H."/>
            <person name="Whistler C.A."/>
        </authorList>
    </citation>
    <scope>NUCLEOTIDE SEQUENCE [LARGE SCALE GENOMIC DNA]</scope>
    <source>
        <strain evidence="1 2">MAVP-3</strain>
    </source>
</reference>
<evidence type="ECO:0000313" key="2">
    <source>
        <dbReference type="Proteomes" id="UP000214596"/>
    </source>
</evidence>
<dbReference type="InterPro" id="IPR017853">
    <property type="entry name" value="GH"/>
</dbReference>
<dbReference type="SUPFAM" id="SSF51445">
    <property type="entry name" value="(Trans)glycosidases"/>
    <property type="match status" value="1"/>
</dbReference>
<dbReference type="AlphaFoldDB" id="A0A227IK26"/>
<name>A0A227IK26_VIBPH</name>
<sequence length="79" mass="9432">EIGQTAEWNHDDQLQWFLLEYERHQGVQKLMRDLNHLYRNEAAMHDQDCVPAGFEWRLQDEADASILAHERISKEGERI</sequence>
<dbReference type="Gene3D" id="3.20.20.80">
    <property type="entry name" value="Glycosidases"/>
    <property type="match status" value="1"/>
</dbReference>
<proteinExistence type="predicted"/>
<protein>
    <submittedName>
        <fullName evidence="1">Uncharacterized protein</fullName>
    </submittedName>
</protein>
<feature type="non-terminal residue" evidence="1">
    <location>
        <position position="1"/>
    </location>
</feature>
<dbReference type="EMBL" id="NIXT01005264">
    <property type="protein sequence ID" value="OXE21297.1"/>
    <property type="molecule type" value="Genomic_DNA"/>
</dbReference>
<feature type="non-terminal residue" evidence="1">
    <location>
        <position position="79"/>
    </location>
</feature>
<gene>
    <name evidence="1" type="ORF">CA163_38095</name>
</gene>
<dbReference type="Proteomes" id="UP000214596">
    <property type="component" value="Unassembled WGS sequence"/>
</dbReference>